<evidence type="ECO:0000313" key="1">
    <source>
        <dbReference type="EMBL" id="KAK1922584.1"/>
    </source>
</evidence>
<sequence>MSASSAPQQPTQPPLLPTLSALLPLASLASTTSTISLLSIHSEPYTHHDVVYLNTQPVLPGQHRFLRLRASGSKGGSKPPSSSSSSSSALSLAYLSARLREYEDDDVSVKAIVEVDLAGQSGKDDVQDFVKTLGFVYSHEYTRSGILFHIPLPHPTLTLHLTISRLALPLNSSPSTPSSEPYLVQLQPSRPISGVAARGELGMTELVDLMRATADRIDGLEWGSGVL</sequence>
<dbReference type="EMBL" id="JAODAN010000008">
    <property type="protein sequence ID" value="KAK1922584.1"/>
    <property type="molecule type" value="Genomic_DNA"/>
</dbReference>
<organism evidence="1 2">
    <name type="scientific">Papiliotrema laurentii</name>
    <name type="common">Cryptococcus laurentii</name>
    <dbReference type="NCBI Taxonomy" id="5418"/>
    <lineage>
        <taxon>Eukaryota</taxon>
        <taxon>Fungi</taxon>
        <taxon>Dikarya</taxon>
        <taxon>Basidiomycota</taxon>
        <taxon>Agaricomycotina</taxon>
        <taxon>Tremellomycetes</taxon>
        <taxon>Tremellales</taxon>
        <taxon>Rhynchogastremaceae</taxon>
        <taxon>Papiliotrema</taxon>
    </lineage>
</organism>
<name>A0AAD9CXJ9_PAPLA</name>
<reference evidence="1" key="1">
    <citation type="submission" date="2023-02" db="EMBL/GenBank/DDBJ databases">
        <title>Identification and recombinant expression of a fungal hydrolase from Papiliotrema laurentii that hydrolyzes apple cutin and clears colloidal polyester polyurethane.</title>
        <authorList>
            <consortium name="DOE Joint Genome Institute"/>
            <person name="Roman V.A."/>
            <person name="Bojanowski C."/>
            <person name="Crable B.R."/>
            <person name="Wagner D.N."/>
            <person name="Hung C.S."/>
            <person name="Nadeau L.J."/>
            <person name="Schratz L."/>
            <person name="Haridas S."/>
            <person name="Pangilinan J."/>
            <person name="Lipzen A."/>
            <person name="Na H."/>
            <person name="Yan M."/>
            <person name="Ng V."/>
            <person name="Grigoriev I.V."/>
            <person name="Spatafora J.W."/>
            <person name="Barlow D."/>
            <person name="Biffinger J."/>
            <person name="Kelley-Loughnane N."/>
            <person name="Varaljay V.A."/>
            <person name="Crookes-Goodson W.J."/>
        </authorList>
    </citation>
    <scope>NUCLEOTIDE SEQUENCE</scope>
    <source>
        <strain evidence="1">5307AH</strain>
    </source>
</reference>
<comment type="caution">
    <text evidence="1">The sequence shown here is derived from an EMBL/GenBank/DDBJ whole genome shotgun (WGS) entry which is preliminary data.</text>
</comment>
<protein>
    <submittedName>
        <fullName evidence="1">Uncharacterized protein</fullName>
    </submittedName>
</protein>
<dbReference type="AlphaFoldDB" id="A0AAD9CXJ9"/>
<accession>A0AAD9CXJ9</accession>
<keyword evidence="2" id="KW-1185">Reference proteome</keyword>
<dbReference type="Gene3D" id="2.40.320.10">
    <property type="entry name" value="Hypothetical Protein Pfu-838710-001"/>
    <property type="match status" value="1"/>
</dbReference>
<gene>
    <name evidence="1" type="ORF">DB88DRAFT_541702</name>
</gene>
<dbReference type="Proteomes" id="UP001182556">
    <property type="component" value="Unassembled WGS sequence"/>
</dbReference>
<proteinExistence type="predicted"/>
<evidence type="ECO:0000313" key="2">
    <source>
        <dbReference type="Proteomes" id="UP001182556"/>
    </source>
</evidence>